<keyword evidence="2" id="KW-0378">Hydrolase</keyword>
<keyword evidence="3" id="KW-1185">Reference proteome</keyword>
<dbReference type="EMBL" id="JBFNQN010000003">
    <property type="protein sequence ID" value="MEW9264010.1"/>
    <property type="molecule type" value="Genomic_DNA"/>
</dbReference>
<dbReference type="Pfam" id="PF12697">
    <property type="entry name" value="Abhydrolase_6"/>
    <property type="match status" value="1"/>
</dbReference>
<comment type="caution">
    <text evidence="2">The sequence shown here is derived from an EMBL/GenBank/DDBJ whole genome shotgun (WGS) entry which is preliminary data.</text>
</comment>
<proteinExistence type="predicted"/>
<evidence type="ECO:0000313" key="2">
    <source>
        <dbReference type="EMBL" id="MEW9264010.1"/>
    </source>
</evidence>
<gene>
    <name evidence="2" type="ORF">AB1207_04575</name>
</gene>
<dbReference type="PRINTS" id="PR00111">
    <property type="entry name" value="ABHYDROLASE"/>
</dbReference>
<accession>A0ABV3P380</accession>
<organism evidence="2 3">
    <name type="scientific">Kineococcus endophyticus</name>
    <dbReference type="NCBI Taxonomy" id="1181883"/>
    <lineage>
        <taxon>Bacteria</taxon>
        <taxon>Bacillati</taxon>
        <taxon>Actinomycetota</taxon>
        <taxon>Actinomycetes</taxon>
        <taxon>Kineosporiales</taxon>
        <taxon>Kineosporiaceae</taxon>
        <taxon>Kineococcus</taxon>
    </lineage>
</organism>
<dbReference type="GO" id="GO:0016787">
    <property type="term" value="F:hydrolase activity"/>
    <property type="evidence" value="ECO:0007669"/>
    <property type="project" value="UniProtKB-KW"/>
</dbReference>
<protein>
    <submittedName>
        <fullName evidence="2">Alpha/beta hydrolase</fullName>
    </submittedName>
</protein>
<dbReference type="SUPFAM" id="SSF53474">
    <property type="entry name" value="alpha/beta-Hydrolases"/>
    <property type="match status" value="1"/>
</dbReference>
<reference evidence="2 3" key="1">
    <citation type="submission" date="2024-07" db="EMBL/GenBank/DDBJ databases">
        <authorList>
            <person name="Thanompreechachai J."/>
            <person name="Duangmal K."/>
        </authorList>
    </citation>
    <scope>NUCLEOTIDE SEQUENCE [LARGE SCALE GENOMIC DNA]</scope>
    <source>
        <strain evidence="2 3">KCTC 19886</strain>
    </source>
</reference>
<dbReference type="InterPro" id="IPR029058">
    <property type="entry name" value="AB_hydrolase_fold"/>
</dbReference>
<name>A0ABV3P380_9ACTN</name>
<dbReference type="PANTHER" id="PTHR43689">
    <property type="entry name" value="HYDROLASE"/>
    <property type="match status" value="1"/>
</dbReference>
<dbReference type="PANTHER" id="PTHR43689:SF8">
    <property type="entry name" value="ALPHA_BETA-HYDROLASES SUPERFAMILY PROTEIN"/>
    <property type="match status" value="1"/>
</dbReference>
<feature type="domain" description="AB hydrolase-1" evidence="1">
    <location>
        <begin position="19"/>
        <end position="252"/>
    </location>
</feature>
<dbReference type="InterPro" id="IPR000073">
    <property type="entry name" value="AB_hydrolase_1"/>
</dbReference>
<sequence length="261" mass="26848">MPTGLPLAVDHRPGPGPLVVALHAGVADRRCWTDALPSGAATLTYDRRGFGASPPSPDGEFTHLADLLALLADLATGPAWLVGNSMGGGLALDAAVTAPDLVAGLVLLAPAVSGAPDPVEDDPRTLDLDARADAAAEAGDLETAVELDAQLWLDGPTSPAGRVGGAARELFRAMDATVHRNRAFAAGNGDGDAWSRLGDLDLPVVLATGDLDCGYLQHRTEELLARIPGARRADLPGVAHLPSLERPDLVRAVVEDAVRTA</sequence>
<dbReference type="Proteomes" id="UP001555826">
    <property type="component" value="Unassembled WGS sequence"/>
</dbReference>
<dbReference type="RefSeq" id="WP_367636613.1">
    <property type="nucleotide sequence ID" value="NZ_JBFNQN010000003.1"/>
</dbReference>
<evidence type="ECO:0000313" key="3">
    <source>
        <dbReference type="Proteomes" id="UP001555826"/>
    </source>
</evidence>
<evidence type="ECO:0000259" key="1">
    <source>
        <dbReference type="Pfam" id="PF12697"/>
    </source>
</evidence>
<dbReference type="Gene3D" id="3.40.50.1820">
    <property type="entry name" value="alpha/beta hydrolase"/>
    <property type="match status" value="1"/>
</dbReference>